<dbReference type="PANTHER" id="PTHR42789">
    <property type="entry name" value="D-ISOMER SPECIFIC 2-HYDROXYACID DEHYDROGENASE FAMILY PROTEIN (AFU_ORTHOLOGUE AFUA_6G10090)"/>
    <property type="match status" value="1"/>
</dbReference>
<keyword evidence="3" id="KW-0520">NAD</keyword>
<evidence type="ECO:0000256" key="3">
    <source>
        <dbReference type="ARBA" id="ARBA00023027"/>
    </source>
</evidence>
<dbReference type="InterPro" id="IPR029753">
    <property type="entry name" value="D-isomer_DH_CS"/>
</dbReference>
<dbReference type="InterPro" id="IPR006139">
    <property type="entry name" value="D-isomer_2_OHA_DH_cat_dom"/>
</dbReference>
<feature type="domain" description="D-isomer specific 2-hydroxyacid dehydrogenase catalytic" evidence="5">
    <location>
        <begin position="20"/>
        <end position="318"/>
    </location>
</feature>
<dbReference type="AlphaFoldDB" id="A0A4P6UGY8"/>
<dbReference type="Proteomes" id="UP000292939">
    <property type="component" value="Chromosome"/>
</dbReference>
<dbReference type="GO" id="GO:0051287">
    <property type="term" value="F:NAD binding"/>
    <property type="evidence" value="ECO:0007669"/>
    <property type="project" value="InterPro"/>
</dbReference>
<evidence type="ECO:0000256" key="4">
    <source>
        <dbReference type="RuleBase" id="RU003719"/>
    </source>
</evidence>
<comment type="similarity">
    <text evidence="1 4">Belongs to the D-isomer specific 2-hydroxyacid dehydrogenase family.</text>
</comment>
<feature type="domain" description="D-isomer specific 2-hydroxyacid dehydrogenase NAD-binding" evidence="6">
    <location>
        <begin position="115"/>
        <end position="286"/>
    </location>
</feature>
<evidence type="ECO:0000259" key="5">
    <source>
        <dbReference type="Pfam" id="PF00389"/>
    </source>
</evidence>
<evidence type="ECO:0000259" key="6">
    <source>
        <dbReference type="Pfam" id="PF02826"/>
    </source>
</evidence>
<proteinExistence type="inferred from homology"/>
<dbReference type="KEGG" id="hgr:DW355_01115"/>
<dbReference type="OrthoDB" id="117809at2"/>
<dbReference type="SUPFAM" id="SSF52283">
    <property type="entry name" value="Formate/glycerate dehydrogenase catalytic domain-like"/>
    <property type="match status" value="1"/>
</dbReference>
<dbReference type="Gene3D" id="3.40.50.720">
    <property type="entry name" value="NAD(P)-binding Rossmann-like Domain"/>
    <property type="match status" value="2"/>
</dbReference>
<evidence type="ECO:0000256" key="1">
    <source>
        <dbReference type="ARBA" id="ARBA00005854"/>
    </source>
</evidence>
<reference evidence="7 8" key="1">
    <citation type="submission" date="2018-07" db="EMBL/GenBank/DDBJ databases">
        <title>Exploring interactions and the metabolic potential of the ultra-small soil bacteria Hylemonella gracilis.</title>
        <authorList>
            <person name="Tyc O."/>
            <person name="Kulkarni P."/>
            <person name="Gawehns F."/>
            <person name="Hundscheid M."/>
            <person name="Zweers H."/>
            <person name="Garbeva P."/>
        </authorList>
    </citation>
    <scope>NUCLEOTIDE SEQUENCE [LARGE SCALE GENOMIC DNA]</scope>
    <source>
        <strain evidence="7 8">NS1</strain>
    </source>
</reference>
<dbReference type="PANTHER" id="PTHR42789:SF1">
    <property type="entry name" value="D-ISOMER SPECIFIC 2-HYDROXYACID DEHYDROGENASE FAMILY PROTEIN (AFU_ORTHOLOGUE AFUA_6G10090)"/>
    <property type="match status" value="1"/>
</dbReference>
<dbReference type="PROSITE" id="PS00671">
    <property type="entry name" value="D_2_HYDROXYACID_DH_3"/>
    <property type="match status" value="1"/>
</dbReference>
<organism evidence="7 8">
    <name type="scientific">Hylemonella gracilis</name>
    <dbReference type="NCBI Taxonomy" id="80880"/>
    <lineage>
        <taxon>Bacteria</taxon>
        <taxon>Pseudomonadati</taxon>
        <taxon>Pseudomonadota</taxon>
        <taxon>Betaproteobacteria</taxon>
        <taxon>Burkholderiales</taxon>
        <taxon>Comamonadaceae</taxon>
        <taxon>Hylemonella</taxon>
    </lineage>
</organism>
<gene>
    <name evidence="7" type="ORF">DW355_01115</name>
</gene>
<protein>
    <submittedName>
        <fullName evidence="7">Hydroxyacid dehydrogenase</fullName>
    </submittedName>
</protein>
<dbReference type="InterPro" id="IPR050857">
    <property type="entry name" value="D-2-hydroxyacid_DH"/>
</dbReference>
<dbReference type="RefSeq" id="WP_131277237.1">
    <property type="nucleotide sequence ID" value="NZ_CP031395.1"/>
</dbReference>
<keyword evidence="2 4" id="KW-0560">Oxidoreductase</keyword>
<accession>A0A4P6UGY8</accession>
<dbReference type="EMBL" id="CP031395">
    <property type="protein sequence ID" value="QBK03554.1"/>
    <property type="molecule type" value="Genomic_DNA"/>
</dbReference>
<dbReference type="InterPro" id="IPR006140">
    <property type="entry name" value="D-isomer_DH_NAD-bd"/>
</dbReference>
<name>A0A4P6UGY8_9BURK</name>
<dbReference type="Pfam" id="PF02826">
    <property type="entry name" value="2-Hacid_dh_C"/>
    <property type="match status" value="1"/>
</dbReference>
<evidence type="ECO:0000313" key="8">
    <source>
        <dbReference type="Proteomes" id="UP000292939"/>
    </source>
</evidence>
<dbReference type="Pfam" id="PF00389">
    <property type="entry name" value="2-Hacid_dh"/>
    <property type="match status" value="1"/>
</dbReference>
<evidence type="ECO:0000313" key="7">
    <source>
        <dbReference type="EMBL" id="QBK03554.1"/>
    </source>
</evidence>
<dbReference type="GO" id="GO:0016616">
    <property type="term" value="F:oxidoreductase activity, acting on the CH-OH group of donors, NAD or NADP as acceptor"/>
    <property type="evidence" value="ECO:0007669"/>
    <property type="project" value="InterPro"/>
</dbReference>
<dbReference type="InterPro" id="IPR036291">
    <property type="entry name" value="NAD(P)-bd_dom_sf"/>
</dbReference>
<sequence length="333" mass="35430">MITVFVSHPTNKLAQYFGPRATQALQAIANVRFNSEARDLGADELVAALQGCDALIAYRQTPGPESLFQCLPGLAAFIRCAVDIRTVDVPAASRHGVLITQASAGYVPAVAEWIVAAMIDLGRGITAYAMDYRAGRPVQPFMGRELRDATLGIIGYGQIGQYLGGLALAFGMHVLVDTPQPVAGQPRLKQVTRPELLASSDFVVCLAPATPQTENLMDAQAFAAMKPGAFFLNAARGELVDDNALLQALDSGHLAGCALDVGRAPDQMPTPELARHPLVLAAPHIGGLTQPAIEHQALETVAQLKELIQGRIPIGAVNAPHATRLRQWKARQS</sequence>
<dbReference type="SUPFAM" id="SSF51735">
    <property type="entry name" value="NAD(P)-binding Rossmann-fold domains"/>
    <property type="match status" value="1"/>
</dbReference>
<evidence type="ECO:0000256" key="2">
    <source>
        <dbReference type="ARBA" id="ARBA00023002"/>
    </source>
</evidence>